<sequence>MRGDFVLMEISARDISQILSELADLMEIKGDNQYRISAYERAARSLRSLEEDFEELYRSDRLTEISGVGEGIAATIKEIVEEGSLQDLEELKRELPDGIIDLLQIPGLGPKRAHKLFYELQIGNVRDLKNALEDGAIRDLSGFGEKLEKKIAEGLRRYREYQKYISIDEAEDFYSGIKQFLDSTSVEIEEVFPAGSLRRKKELLKDVDMVVSVDSADQKELHLELETWRRIDEVERSRTSERFNNAQILECRLNDGLQLDIFLVSPADLPWALLMFTGSDLHLENLRQKAKTQGFDSDTDGIFCCSDEIDIKEEQDIYRALDLPYIIPELREGQGETEAAVCGELPESPGLKDIKGDLHVHTNFSDGSQNLEEMVQGAIARGYDYLAITDHSVSLRIADGLTPEELARQAEIIEEMNEKYEEIEVFKGTEADILPSGELDYSREVLAELDLVIASVHSGFNQTELEMTERIIKAVENPLVDIIGHPQGRLLKSREAYSVDMEAVIESAASNRTCLEINSFPSRLDLDDNYARLAGEKGVKMAINTDAHRTGEYENMIYGINVGRRGWLDKNDIINTYSLTEFKDFVSQRRI</sequence>
<dbReference type="InterPro" id="IPR047967">
    <property type="entry name" value="PolX_PHP"/>
</dbReference>
<dbReference type="Pfam" id="PF14520">
    <property type="entry name" value="HHH_5"/>
    <property type="match status" value="1"/>
</dbReference>
<feature type="domain" description="Polymerase/histidinol phosphatase N-terminal" evidence="23">
    <location>
        <begin position="356"/>
        <end position="435"/>
    </location>
</feature>
<dbReference type="PANTHER" id="PTHR36928">
    <property type="entry name" value="PHOSPHATASE YCDX-RELATED"/>
    <property type="match status" value="1"/>
</dbReference>
<dbReference type="PIRSF" id="PIRSF005047">
    <property type="entry name" value="UCP005047_YshC"/>
    <property type="match status" value="1"/>
</dbReference>
<dbReference type="GO" id="GO:0003887">
    <property type="term" value="F:DNA-directed DNA polymerase activity"/>
    <property type="evidence" value="ECO:0007669"/>
    <property type="project" value="UniProtKB-KW"/>
</dbReference>
<dbReference type="InterPro" id="IPR004013">
    <property type="entry name" value="PHP_dom"/>
</dbReference>
<protein>
    <recommendedName>
        <fullName evidence="5">DNA polymerase beta</fullName>
        <ecNumber evidence="3">2.7.7.7</ecNumber>
        <ecNumber evidence="4">4.2.99.18</ecNumber>
    </recommendedName>
    <alternativeName>
        <fullName evidence="16">5'-deoxyribose-phosphate lyase</fullName>
    </alternativeName>
    <alternativeName>
        <fullName evidence="17">AP lyase</fullName>
    </alternativeName>
</protein>
<dbReference type="Gene3D" id="3.30.210.10">
    <property type="entry name" value="DNA polymerase, thumb domain"/>
    <property type="match status" value="1"/>
</dbReference>
<evidence type="ECO:0000256" key="10">
    <source>
        <dbReference type="ARBA" id="ARBA00022705"/>
    </source>
</evidence>
<dbReference type="SUPFAM" id="SSF47781">
    <property type="entry name" value="RuvA domain 2-like"/>
    <property type="match status" value="1"/>
</dbReference>
<dbReference type="InterPro" id="IPR037160">
    <property type="entry name" value="DNA_Pol_thumb_sf"/>
</dbReference>
<proteinExistence type="predicted"/>
<feature type="domain" description="Helix-hairpin-helix DNA-binding motif class 1" evidence="22">
    <location>
        <begin position="100"/>
        <end position="119"/>
    </location>
</feature>
<evidence type="ECO:0000256" key="19">
    <source>
        <dbReference type="ARBA" id="ARBA00044678"/>
    </source>
</evidence>
<dbReference type="Gene3D" id="3.30.460.10">
    <property type="entry name" value="Beta Polymerase, domain 2"/>
    <property type="match status" value="1"/>
</dbReference>
<dbReference type="CDD" id="cd07436">
    <property type="entry name" value="PHP_PolX"/>
    <property type="match status" value="1"/>
</dbReference>
<dbReference type="CDD" id="cd00141">
    <property type="entry name" value="NT_POLXc"/>
    <property type="match status" value="1"/>
</dbReference>
<dbReference type="EC" id="2.7.7.7" evidence="3"/>
<dbReference type="SUPFAM" id="SSF47802">
    <property type="entry name" value="DNA polymerase beta, N-terminal domain-like"/>
    <property type="match status" value="1"/>
</dbReference>
<dbReference type="GO" id="GO:0003677">
    <property type="term" value="F:DNA binding"/>
    <property type="evidence" value="ECO:0007669"/>
    <property type="project" value="InterPro"/>
</dbReference>
<evidence type="ECO:0000313" key="26">
    <source>
        <dbReference type="Proteomes" id="UP000199476"/>
    </source>
</evidence>
<dbReference type="EMBL" id="FNGO01000004">
    <property type="protein sequence ID" value="SDL43795.1"/>
    <property type="molecule type" value="Genomic_DNA"/>
</dbReference>
<keyword evidence="15" id="KW-0234">DNA repair</keyword>
<keyword evidence="12" id="KW-0832">Ubl conjugation</keyword>
<dbReference type="SUPFAM" id="SSF81301">
    <property type="entry name" value="Nucleotidyltransferase"/>
    <property type="match status" value="1"/>
</dbReference>
<keyword evidence="6" id="KW-0488">Methylation</keyword>
<evidence type="ECO:0000313" key="25">
    <source>
        <dbReference type="EMBL" id="SDL43795.1"/>
    </source>
</evidence>
<dbReference type="InterPro" id="IPR043519">
    <property type="entry name" value="NT_sf"/>
</dbReference>
<dbReference type="SUPFAM" id="SSF89550">
    <property type="entry name" value="PHP domain-like"/>
    <property type="match status" value="1"/>
</dbReference>
<evidence type="ECO:0000256" key="5">
    <source>
        <dbReference type="ARBA" id="ARBA00020020"/>
    </source>
</evidence>
<evidence type="ECO:0000259" key="22">
    <source>
        <dbReference type="SMART" id="SM00278"/>
    </source>
</evidence>
<keyword evidence="8" id="KW-0808">Transferase</keyword>
<dbReference type="InterPro" id="IPR029398">
    <property type="entry name" value="PolB_thumb"/>
</dbReference>
<evidence type="ECO:0000256" key="21">
    <source>
        <dbReference type="ARBA" id="ARBA00049244"/>
    </source>
</evidence>
<feature type="domain" description="Helix-hairpin-helix DNA-binding motif class 1" evidence="22">
    <location>
        <begin position="60"/>
        <end position="79"/>
    </location>
</feature>
<dbReference type="GO" id="GO:0140078">
    <property type="term" value="F:class I DNA-(apurinic or apyrimidinic site) endonuclease activity"/>
    <property type="evidence" value="ECO:0007669"/>
    <property type="project" value="UniProtKB-EC"/>
</dbReference>
<dbReference type="Gene3D" id="1.10.150.110">
    <property type="entry name" value="DNA polymerase beta, N-terminal domain-like"/>
    <property type="match status" value="1"/>
</dbReference>
<evidence type="ECO:0000256" key="13">
    <source>
        <dbReference type="ARBA" id="ARBA00022932"/>
    </source>
</evidence>
<keyword evidence="11" id="KW-0227">DNA damage</keyword>
<evidence type="ECO:0000256" key="2">
    <source>
        <dbReference type="ARBA" id="ARBA00004496"/>
    </source>
</evidence>
<dbReference type="STRING" id="321763.SAMN04488692_104152"/>
<dbReference type="InterPro" id="IPR022311">
    <property type="entry name" value="PolX-like"/>
</dbReference>
<keyword evidence="26" id="KW-1185">Reference proteome</keyword>
<dbReference type="InterPro" id="IPR002054">
    <property type="entry name" value="DNA-dir_DNA_pol_X"/>
</dbReference>
<evidence type="ECO:0000256" key="7">
    <source>
        <dbReference type="ARBA" id="ARBA00022634"/>
    </source>
</evidence>
<dbReference type="GO" id="GO:0005829">
    <property type="term" value="C:cytosol"/>
    <property type="evidence" value="ECO:0007669"/>
    <property type="project" value="TreeGrafter"/>
</dbReference>
<dbReference type="InterPro" id="IPR003141">
    <property type="entry name" value="Pol/His_phosphatase_N"/>
</dbReference>
<dbReference type="InterPro" id="IPR016195">
    <property type="entry name" value="Pol/histidinol_Pase-like"/>
</dbReference>
<evidence type="ECO:0000256" key="3">
    <source>
        <dbReference type="ARBA" id="ARBA00012417"/>
    </source>
</evidence>
<dbReference type="SMART" id="SM00278">
    <property type="entry name" value="HhH1"/>
    <property type="match status" value="3"/>
</dbReference>
<comment type="catalytic activity">
    <reaction evidence="18">
        <text>2'-deoxyribonucleotide-(2'-deoxyribose 5'-phosphate)-2'-deoxyribonucleotide-DNA = a 3'-end 2'-deoxyribonucleotide-(2,3-dehydro-2,3-deoxyribose 5'-phosphate)-DNA + a 5'-end 5'-phospho-2'-deoxyribonucleoside-DNA + H(+)</text>
        <dbReference type="Rhea" id="RHEA:66592"/>
        <dbReference type="Rhea" id="RHEA-COMP:13180"/>
        <dbReference type="Rhea" id="RHEA-COMP:16897"/>
        <dbReference type="Rhea" id="RHEA-COMP:17067"/>
        <dbReference type="ChEBI" id="CHEBI:15378"/>
        <dbReference type="ChEBI" id="CHEBI:136412"/>
        <dbReference type="ChEBI" id="CHEBI:157695"/>
        <dbReference type="ChEBI" id="CHEBI:167181"/>
        <dbReference type="EC" id="4.2.99.18"/>
    </reaction>
</comment>
<dbReference type="InterPro" id="IPR002008">
    <property type="entry name" value="DNA_pol_X_beta-like"/>
</dbReference>
<evidence type="ECO:0000256" key="20">
    <source>
        <dbReference type="ARBA" id="ARBA00045548"/>
    </source>
</evidence>
<comment type="catalytic activity">
    <reaction evidence="21">
        <text>DNA(n) + a 2'-deoxyribonucleoside 5'-triphosphate = DNA(n+1) + diphosphate</text>
        <dbReference type="Rhea" id="RHEA:22508"/>
        <dbReference type="Rhea" id="RHEA-COMP:17339"/>
        <dbReference type="Rhea" id="RHEA-COMP:17340"/>
        <dbReference type="ChEBI" id="CHEBI:33019"/>
        <dbReference type="ChEBI" id="CHEBI:61560"/>
        <dbReference type="ChEBI" id="CHEBI:173112"/>
        <dbReference type="EC" id="2.7.7.7"/>
    </reaction>
</comment>
<dbReference type="FunFam" id="3.20.20.140:FF:000047">
    <property type="entry name" value="PHP domain-containing protein"/>
    <property type="match status" value="1"/>
</dbReference>
<dbReference type="SMART" id="SM00481">
    <property type="entry name" value="POLIIIAc"/>
    <property type="match status" value="1"/>
</dbReference>
<evidence type="ECO:0000256" key="11">
    <source>
        <dbReference type="ARBA" id="ARBA00022763"/>
    </source>
</evidence>
<evidence type="ECO:0000256" key="16">
    <source>
        <dbReference type="ARBA" id="ARBA00035717"/>
    </source>
</evidence>
<keyword evidence="7" id="KW-0237">DNA synthesis</keyword>
<comment type="catalytic activity">
    <reaction evidence="19">
        <text>a 5'-end 2'-deoxyribose-2'-deoxyribonucleotide-DNA = (2E,4S)-4-hydroxypenten-2-al-5-phosphate + a 5'-end 5'-phospho-2'-deoxyribonucleoside-DNA + H(+)</text>
        <dbReference type="Rhea" id="RHEA:76255"/>
        <dbReference type="Rhea" id="RHEA-COMP:13180"/>
        <dbReference type="Rhea" id="RHEA-COMP:18657"/>
        <dbReference type="ChEBI" id="CHEBI:15378"/>
        <dbReference type="ChEBI" id="CHEBI:136412"/>
        <dbReference type="ChEBI" id="CHEBI:195194"/>
        <dbReference type="ChEBI" id="CHEBI:195195"/>
    </reaction>
</comment>
<dbReference type="GO" id="GO:0006281">
    <property type="term" value="P:DNA repair"/>
    <property type="evidence" value="ECO:0007669"/>
    <property type="project" value="UniProtKB-KW"/>
</dbReference>
<keyword evidence="13" id="KW-0239">DNA-directed DNA polymerase</keyword>
<evidence type="ECO:0000259" key="23">
    <source>
        <dbReference type="SMART" id="SM00481"/>
    </source>
</evidence>
<dbReference type="InterPro" id="IPR010994">
    <property type="entry name" value="RuvA_2-like"/>
</dbReference>
<evidence type="ECO:0000256" key="18">
    <source>
        <dbReference type="ARBA" id="ARBA00044632"/>
    </source>
</evidence>
<comment type="subcellular location">
    <subcellularLocation>
        <location evidence="2">Cytoplasm</location>
    </subcellularLocation>
</comment>
<comment type="function">
    <text evidence="20">Repair polymerase that plays a key role in base-excision repair. During this process, the damaged base is excised by specific DNA glycosylases, the DNA backbone is nicked at the abasic site by an apurinic/apyrimidic (AP) endonuclease, and POLB removes 5'-deoxyribose-phosphate from the preincised AP site acting as a 5'-deoxyribose-phosphate lyase (5'-dRP lyase); through its DNA polymerase activity, it adds one nucleotide to the 3' end of the arising single-nucleotide gap. Conducts 'gap-filling' DNA synthesis in a stepwise distributive fashion rather than in a processive fashion as for other DNA polymerases. It is also able to cleave sugar-phosphate bonds 3' to an intact AP site, acting as an AP lyase.</text>
</comment>
<dbReference type="Pfam" id="PF02811">
    <property type="entry name" value="PHP"/>
    <property type="match status" value="1"/>
</dbReference>
<feature type="domain" description="Helix-hairpin-helix DNA-binding motif class 1" evidence="22">
    <location>
        <begin position="135"/>
        <end position="154"/>
    </location>
</feature>
<dbReference type="PANTHER" id="PTHR36928:SF1">
    <property type="entry name" value="PHOSPHATASE YCDX-RELATED"/>
    <property type="match status" value="1"/>
</dbReference>
<evidence type="ECO:0000256" key="8">
    <source>
        <dbReference type="ARBA" id="ARBA00022679"/>
    </source>
</evidence>
<dbReference type="InterPro" id="IPR027421">
    <property type="entry name" value="DNA_pol_lamdba_lyase_dom_sf"/>
</dbReference>
<dbReference type="InterPro" id="IPR003583">
    <property type="entry name" value="Hlx-hairpin-Hlx_DNA-bd_motif"/>
</dbReference>
<dbReference type="NCBIfam" id="NF006375">
    <property type="entry name" value="PRK08609.1"/>
    <property type="match status" value="1"/>
</dbReference>
<gene>
    <name evidence="25" type="ORF">SAMN04488692_104152</name>
</gene>
<dbReference type="Pfam" id="PF14791">
    <property type="entry name" value="DNA_pol_B_thumb"/>
    <property type="match status" value="1"/>
</dbReference>
<dbReference type="PRINTS" id="PR00870">
    <property type="entry name" value="DNAPOLXBETA"/>
</dbReference>
<dbReference type="AlphaFoldDB" id="A0A1G9K386"/>
<dbReference type="Gene3D" id="3.20.20.140">
    <property type="entry name" value="Metal-dependent hydrolases"/>
    <property type="match status" value="1"/>
</dbReference>
<dbReference type="GO" id="GO:0008270">
    <property type="term" value="F:zinc ion binding"/>
    <property type="evidence" value="ECO:0007669"/>
    <property type="project" value="TreeGrafter"/>
</dbReference>
<evidence type="ECO:0000256" key="4">
    <source>
        <dbReference type="ARBA" id="ARBA00012720"/>
    </source>
</evidence>
<evidence type="ECO:0000256" key="12">
    <source>
        <dbReference type="ARBA" id="ARBA00022843"/>
    </source>
</evidence>
<evidence type="ECO:0000259" key="24">
    <source>
        <dbReference type="SMART" id="SM00483"/>
    </source>
</evidence>
<dbReference type="EC" id="4.2.99.18" evidence="4"/>
<evidence type="ECO:0000256" key="6">
    <source>
        <dbReference type="ARBA" id="ARBA00022481"/>
    </source>
</evidence>
<keyword evidence="10" id="KW-0235">DNA replication</keyword>
<dbReference type="InterPro" id="IPR050243">
    <property type="entry name" value="PHP_phosphatase"/>
</dbReference>
<evidence type="ECO:0000256" key="14">
    <source>
        <dbReference type="ARBA" id="ARBA00023053"/>
    </source>
</evidence>
<evidence type="ECO:0000256" key="9">
    <source>
        <dbReference type="ARBA" id="ARBA00022695"/>
    </source>
</evidence>
<feature type="domain" description="DNA-directed DNA polymerase X" evidence="24">
    <location>
        <begin position="10"/>
        <end position="332"/>
    </location>
</feature>
<name>A0A1G9K386_9FIRM</name>
<dbReference type="Gene3D" id="1.10.150.20">
    <property type="entry name" value="5' to 3' exonuclease, C-terminal subdomain"/>
    <property type="match status" value="1"/>
</dbReference>
<keyword evidence="9" id="KW-0548">Nucleotidyltransferase</keyword>
<dbReference type="InterPro" id="IPR010996">
    <property type="entry name" value="HHH_MUS81"/>
</dbReference>
<dbReference type="SMART" id="SM00483">
    <property type="entry name" value="POLXc"/>
    <property type="match status" value="1"/>
</dbReference>
<comment type="cofactor">
    <cofactor evidence="1">
        <name>Mg(2+)</name>
        <dbReference type="ChEBI" id="CHEBI:18420"/>
    </cofactor>
</comment>
<dbReference type="Proteomes" id="UP000199476">
    <property type="component" value="Unassembled WGS sequence"/>
</dbReference>
<accession>A0A1G9K386</accession>
<organism evidence="25 26">
    <name type="scientific">Halarsenatibacter silvermanii</name>
    <dbReference type="NCBI Taxonomy" id="321763"/>
    <lineage>
        <taxon>Bacteria</taxon>
        <taxon>Bacillati</taxon>
        <taxon>Bacillota</taxon>
        <taxon>Clostridia</taxon>
        <taxon>Halanaerobiales</taxon>
        <taxon>Halarsenatibacteraceae</taxon>
        <taxon>Halarsenatibacter</taxon>
    </lineage>
</organism>
<evidence type="ECO:0000256" key="1">
    <source>
        <dbReference type="ARBA" id="ARBA00001946"/>
    </source>
</evidence>
<dbReference type="GO" id="GO:0042578">
    <property type="term" value="F:phosphoric ester hydrolase activity"/>
    <property type="evidence" value="ECO:0007669"/>
    <property type="project" value="TreeGrafter"/>
</dbReference>
<dbReference type="Pfam" id="PF14716">
    <property type="entry name" value="HHH_8"/>
    <property type="match status" value="1"/>
</dbReference>
<evidence type="ECO:0000256" key="15">
    <source>
        <dbReference type="ARBA" id="ARBA00023204"/>
    </source>
</evidence>
<reference evidence="25 26" key="1">
    <citation type="submission" date="2016-10" db="EMBL/GenBank/DDBJ databases">
        <authorList>
            <person name="de Groot N.N."/>
        </authorList>
    </citation>
    <scope>NUCLEOTIDE SEQUENCE [LARGE SCALE GENOMIC DNA]</scope>
    <source>
        <strain evidence="25 26">SLAS-1</strain>
    </source>
</reference>
<evidence type="ECO:0000256" key="17">
    <source>
        <dbReference type="ARBA" id="ARBA00035726"/>
    </source>
</evidence>
<keyword evidence="14" id="KW-0915">Sodium</keyword>